<feature type="domain" description="EF-hand" evidence="3">
    <location>
        <begin position="80"/>
        <end position="115"/>
    </location>
</feature>
<dbReference type="Gene3D" id="1.10.238.10">
    <property type="entry name" value="EF-hand"/>
    <property type="match status" value="1"/>
</dbReference>
<keyword evidence="1" id="KW-0106">Calcium</keyword>
<feature type="domain" description="EF-hand" evidence="3">
    <location>
        <begin position="38"/>
        <end position="73"/>
    </location>
</feature>
<dbReference type="SUPFAM" id="SSF47473">
    <property type="entry name" value="EF-hand"/>
    <property type="match status" value="1"/>
</dbReference>
<evidence type="ECO:0000259" key="3">
    <source>
        <dbReference type="PROSITE" id="PS50222"/>
    </source>
</evidence>
<evidence type="ECO:0000256" key="2">
    <source>
        <dbReference type="SAM" id="MobiDB-lite"/>
    </source>
</evidence>
<dbReference type="InterPro" id="IPR011992">
    <property type="entry name" value="EF-hand-dom_pair"/>
</dbReference>
<dbReference type="SMART" id="SM00054">
    <property type="entry name" value="EFh"/>
    <property type="match status" value="2"/>
</dbReference>
<dbReference type="EMBL" id="JWZX01002785">
    <property type="protein sequence ID" value="KOO26914.1"/>
    <property type="molecule type" value="Genomic_DNA"/>
</dbReference>
<dbReference type="PROSITE" id="PS00018">
    <property type="entry name" value="EF_HAND_1"/>
    <property type="match status" value="2"/>
</dbReference>
<feature type="region of interest" description="Disordered" evidence="2">
    <location>
        <begin position="264"/>
        <end position="284"/>
    </location>
</feature>
<proteinExistence type="predicted"/>
<comment type="caution">
    <text evidence="4">The sequence shown here is derived from an EMBL/GenBank/DDBJ whole genome shotgun (WGS) entry which is preliminary data.</text>
</comment>
<dbReference type="Proteomes" id="UP000037460">
    <property type="component" value="Unassembled WGS sequence"/>
</dbReference>
<name>A0A0M0JK18_9EUKA</name>
<sequence>MQHTPGRFASAPDDADALQEVTYANRKLQASLKIQDFVRNKQIWKLFTQLDVNNDGTLSFEEVRGIIGLFEAQHTLGGKTPTTEYQAAFQRFDEDGSGALDLQEFGKLCRELEMLARRSDMAVEAEASVAPPVDGEPPKPYDKHKGRGGVGGALYETFKVVTLQKKKGGEAALTSALTKANLDELNDEAAELAAAEAEAAKAEAEAAELAAAEAEAAKAEAEAAELAAAEAEAAKAEAEAAELAAAEAEAAKAEAEAAELAAAEAEAAQAEAETAELAAAEAEAAQAEAEAAELAAAEAEAAKAEAEAAELAAAEAEAAKAEAEAAELAAAEAKGSPTPEAPPPAGMQSAVSSANGGAPAPISAPVKPLAVGDRVLTEFGDEGHAGDRRIAKNCRWAVDFLVGKKVPHAVVDLAVQPEMRSRLEALCVAAGSQLAGVKGLTPLTGGDEHERGLPMVDIRGQRTITHYEMQDLEDHGELDKLLGPAIRAYASECGSK</sequence>
<dbReference type="Pfam" id="PF13499">
    <property type="entry name" value="EF-hand_7"/>
    <property type="match status" value="1"/>
</dbReference>
<keyword evidence="5" id="KW-1185">Reference proteome</keyword>
<feature type="region of interest" description="Disordered" evidence="2">
    <location>
        <begin position="126"/>
        <end position="147"/>
    </location>
</feature>
<feature type="region of interest" description="Disordered" evidence="2">
    <location>
        <begin position="323"/>
        <end position="359"/>
    </location>
</feature>
<protein>
    <recommendedName>
        <fullName evidence="3">EF-hand domain-containing protein</fullName>
    </recommendedName>
</protein>
<evidence type="ECO:0000256" key="1">
    <source>
        <dbReference type="ARBA" id="ARBA00022837"/>
    </source>
</evidence>
<dbReference type="GO" id="GO:0005509">
    <property type="term" value="F:calcium ion binding"/>
    <property type="evidence" value="ECO:0007669"/>
    <property type="project" value="InterPro"/>
</dbReference>
<dbReference type="CDD" id="cd00051">
    <property type="entry name" value="EFh"/>
    <property type="match status" value="1"/>
</dbReference>
<evidence type="ECO:0000313" key="5">
    <source>
        <dbReference type="Proteomes" id="UP000037460"/>
    </source>
</evidence>
<dbReference type="AlphaFoldDB" id="A0A0M0JK18"/>
<accession>A0A0M0JK18</accession>
<gene>
    <name evidence="4" type="ORF">Ctob_009220</name>
</gene>
<dbReference type="OrthoDB" id="186625at2759"/>
<organism evidence="4 5">
    <name type="scientific">Chrysochromulina tobinii</name>
    <dbReference type="NCBI Taxonomy" id="1460289"/>
    <lineage>
        <taxon>Eukaryota</taxon>
        <taxon>Haptista</taxon>
        <taxon>Haptophyta</taxon>
        <taxon>Prymnesiophyceae</taxon>
        <taxon>Prymnesiales</taxon>
        <taxon>Chrysochromulinaceae</taxon>
        <taxon>Chrysochromulina</taxon>
    </lineage>
</organism>
<dbReference type="PROSITE" id="PS50222">
    <property type="entry name" value="EF_HAND_2"/>
    <property type="match status" value="2"/>
</dbReference>
<dbReference type="InterPro" id="IPR018247">
    <property type="entry name" value="EF_Hand_1_Ca_BS"/>
</dbReference>
<dbReference type="InterPro" id="IPR002048">
    <property type="entry name" value="EF_hand_dom"/>
</dbReference>
<dbReference type="InterPro" id="IPR001751">
    <property type="entry name" value="S100/CaBP7/8-like_CS"/>
</dbReference>
<reference evidence="5" key="1">
    <citation type="journal article" date="2015" name="PLoS Genet.">
        <title>Genome Sequence and Transcriptome Analyses of Chrysochromulina tobin: Metabolic Tools for Enhanced Algal Fitness in the Prominent Order Prymnesiales (Haptophyceae).</title>
        <authorList>
            <person name="Hovde B.T."/>
            <person name="Deodato C.R."/>
            <person name="Hunsperger H.M."/>
            <person name="Ryken S.A."/>
            <person name="Yost W."/>
            <person name="Jha R.K."/>
            <person name="Patterson J."/>
            <person name="Monnat R.J. Jr."/>
            <person name="Barlow S.B."/>
            <person name="Starkenburg S.R."/>
            <person name="Cattolico R.A."/>
        </authorList>
    </citation>
    <scope>NUCLEOTIDE SEQUENCE</scope>
    <source>
        <strain evidence="5">CCMP291</strain>
    </source>
</reference>
<dbReference type="PROSITE" id="PS00303">
    <property type="entry name" value="S100_CABP"/>
    <property type="match status" value="1"/>
</dbReference>
<evidence type="ECO:0000313" key="4">
    <source>
        <dbReference type="EMBL" id="KOO26914.1"/>
    </source>
</evidence>